<dbReference type="AlphaFoldDB" id="A0A4Z1KTR3"/>
<gene>
    <name evidence="1" type="ORF">BPOR_0196g00050</name>
</gene>
<protein>
    <submittedName>
        <fullName evidence="1">Uncharacterized protein</fullName>
    </submittedName>
</protein>
<keyword evidence="2" id="KW-1185">Reference proteome</keyword>
<accession>A0A4Z1KTR3</accession>
<name>A0A4Z1KTR3_9HELO</name>
<comment type="caution">
    <text evidence="1">The sequence shown here is derived from an EMBL/GenBank/DDBJ whole genome shotgun (WGS) entry which is preliminary data.</text>
</comment>
<sequence length="85" mass="9777">MPKKITSYVPGSCLEELSRFDEDIDQNTPPRDHQVTVQASESLVKFKSLNSNQQDFFPQKQQQSVMVIFSTPDQNLEVEANFLEK</sequence>
<organism evidence="1 2">
    <name type="scientific">Botrytis porri</name>
    <dbReference type="NCBI Taxonomy" id="87229"/>
    <lineage>
        <taxon>Eukaryota</taxon>
        <taxon>Fungi</taxon>
        <taxon>Dikarya</taxon>
        <taxon>Ascomycota</taxon>
        <taxon>Pezizomycotina</taxon>
        <taxon>Leotiomycetes</taxon>
        <taxon>Helotiales</taxon>
        <taxon>Sclerotiniaceae</taxon>
        <taxon>Botrytis</taxon>
    </lineage>
</organism>
<dbReference type="Proteomes" id="UP000297280">
    <property type="component" value="Unassembled WGS sequence"/>
</dbReference>
<evidence type="ECO:0000313" key="1">
    <source>
        <dbReference type="EMBL" id="TGO87903.1"/>
    </source>
</evidence>
<reference evidence="1 2" key="1">
    <citation type="submission" date="2017-12" db="EMBL/GenBank/DDBJ databases">
        <title>Comparative genomics of Botrytis spp.</title>
        <authorList>
            <person name="Valero-Jimenez C.A."/>
            <person name="Tapia P."/>
            <person name="Veloso J."/>
            <person name="Silva-Moreno E."/>
            <person name="Staats M."/>
            <person name="Valdes J.H."/>
            <person name="Van Kan J.A.L."/>
        </authorList>
    </citation>
    <scope>NUCLEOTIDE SEQUENCE [LARGE SCALE GENOMIC DNA]</scope>
    <source>
        <strain evidence="1 2">MUCL3349</strain>
    </source>
</reference>
<proteinExistence type="predicted"/>
<dbReference type="EMBL" id="PQXO01000196">
    <property type="protein sequence ID" value="TGO87903.1"/>
    <property type="molecule type" value="Genomic_DNA"/>
</dbReference>
<evidence type="ECO:0000313" key="2">
    <source>
        <dbReference type="Proteomes" id="UP000297280"/>
    </source>
</evidence>